<sequence>GDRRYRISAHLSKNVSKFLKTVCSLRQLDESDKARVRSATQLHAFGRWAFPADRIHLYLLLSSYRMVFVKSLSKLRSRLAEWKSTYCIPMIVQYLLRAISPLPSGVAQRQYLAREITTQHDSAEDPPSLPRGRVSLIALPTGLSSFSFLKHTSAKGTIIVVSSVITWLRLLQLLHV</sequence>
<dbReference type="EMBL" id="QLNT01000005">
    <property type="protein sequence ID" value="KAF3074173.1"/>
    <property type="molecule type" value="Genomic_DNA"/>
</dbReference>
<keyword evidence="2" id="KW-1185">Reference proteome</keyword>
<dbReference type="AlphaFoldDB" id="A0A9P4XKB0"/>
<proteinExistence type="predicted"/>
<evidence type="ECO:0000313" key="1">
    <source>
        <dbReference type="EMBL" id="KAF3074173.1"/>
    </source>
</evidence>
<reference evidence="1 2" key="1">
    <citation type="submission" date="2018-06" db="EMBL/GenBank/DDBJ databases">
        <title>Genome analysis of cellulolytic fungus Trichoderma lentiforme CFAM-422.</title>
        <authorList>
            <person name="Steindorff A.S."/>
            <person name="Formighieri E.F."/>
            <person name="Midorikawa G.E.O."/>
            <person name="Tamietti M.S."/>
            <person name="Ramos E.Z."/>
            <person name="Silva A.S."/>
            <person name="Bon E.P.S."/>
            <person name="Mendes T.D."/>
            <person name="Damaso M.C.T."/>
            <person name="Favaro L.C.L."/>
        </authorList>
    </citation>
    <scope>NUCLEOTIDE SEQUENCE [LARGE SCALE GENOMIC DNA]</scope>
    <source>
        <strain evidence="1 2">CFAM-422</strain>
    </source>
</reference>
<organism evidence="1 2">
    <name type="scientific">Trichoderma lentiforme</name>
    <dbReference type="NCBI Taxonomy" id="1567552"/>
    <lineage>
        <taxon>Eukaryota</taxon>
        <taxon>Fungi</taxon>
        <taxon>Dikarya</taxon>
        <taxon>Ascomycota</taxon>
        <taxon>Pezizomycotina</taxon>
        <taxon>Sordariomycetes</taxon>
        <taxon>Hypocreomycetidae</taxon>
        <taxon>Hypocreales</taxon>
        <taxon>Hypocreaceae</taxon>
        <taxon>Trichoderma</taxon>
    </lineage>
</organism>
<accession>A0A9P4XKB0</accession>
<dbReference type="Proteomes" id="UP000801864">
    <property type="component" value="Unassembled WGS sequence"/>
</dbReference>
<gene>
    <name evidence="1" type="ORF">CFAM422_003651</name>
</gene>
<comment type="caution">
    <text evidence="1">The sequence shown here is derived from an EMBL/GenBank/DDBJ whole genome shotgun (WGS) entry which is preliminary data.</text>
</comment>
<protein>
    <submittedName>
        <fullName evidence="1">Uncharacterized protein</fullName>
    </submittedName>
</protein>
<name>A0A9P4XKB0_9HYPO</name>
<feature type="non-terminal residue" evidence="1">
    <location>
        <position position="176"/>
    </location>
</feature>
<evidence type="ECO:0000313" key="2">
    <source>
        <dbReference type="Proteomes" id="UP000801864"/>
    </source>
</evidence>